<keyword evidence="2" id="KW-1185">Reference proteome</keyword>
<protein>
    <submittedName>
        <fullName evidence="1">DUF1292 domain-containing protein</fullName>
    </submittedName>
</protein>
<organism evidence="1 2">
    <name type="scientific">Ructibacterium gallinarum</name>
    <dbReference type="NCBI Taxonomy" id="2779355"/>
    <lineage>
        <taxon>Bacteria</taxon>
        <taxon>Bacillati</taxon>
        <taxon>Bacillota</taxon>
        <taxon>Clostridia</taxon>
        <taxon>Eubacteriales</taxon>
        <taxon>Oscillospiraceae</taxon>
        <taxon>Ructibacterium</taxon>
    </lineage>
</organism>
<evidence type="ECO:0000313" key="2">
    <source>
        <dbReference type="Proteomes" id="UP000806542"/>
    </source>
</evidence>
<dbReference type="AlphaFoldDB" id="A0A9D5LYH9"/>
<accession>A0A9D5LYH9</accession>
<dbReference type="Pfam" id="PF06949">
    <property type="entry name" value="DUF1292"/>
    <property type="match status" value="1"/>
</dbReference>
<dbReference type="EMBL" id="JADCKB010000002">
    <property type="protein sequence ID" value="MBE5039232.1"/>
    <property type="molecule type" value="Genomic_DNA"/>
</dbReference>
<dbReference type="RefSeq" id="WP_226391795.1">
    <property type="nucleotide sequence ID" value="NZ_JADCKB010000002.1"/>
</dbReference>
<evidence type="ECO:0000313" key="1">
    <source>
        <dbReference type="EMBL" id="MBE5039232.1"/>
    </source>
</evidence>
<gene>
    <name evidence="1" type="ORF">INF28_01945</name>
</gene>
<name>A0A9D5LYH9_9FIRM</name>
<dbReference type="Proteomes" id="UP000806542">
    <property type="component" value="Unassembled WGS sequence"/>
</dbReference>
<proteinExistence type="predicted"/>
<reference evidence="1" key="1">
    <citation type="submission" date="2020-10" db="EMBL/GenBank/DDBJ databases">
        <title>ChiBAC.</title>
        <authorList>
            <person name="Zenner C."/>
            <person name="Hitch T.C.A."/>
            <person name="Clavel T."/>
        </authorList>
    </citation>
    <scope>NUCLEOTIDE SEQUENCE</scope>
    <source>
        <strain evidence="1">DSM 107454</strain>
    </source>
</reference>
<comment type="caution">
    <text evidence="1">The sequence shown here is derived from an EMBL/GenBank/DDBJ whole genome shotgun (WGS) entry which is preliminary data.</text>
</comment>
<sequence length="94" mass="10975">MAELPENPHLVDLIDEDGNTVTFEHLDTVQYKGKDYVICIPYDDDEEVVTEVVIFLINKDKEDDCLEQVENPEILSAVYEIFKERNGEMFDFED</sequence>
<dbReference type="InterPro" id="IPR009711">
    <property type="entry name" value="UPF0473"/>
</dbReference>